<dbReference type="GO" id="GO:0030686">
    <property type="term" value="C:90S preribosome"/>
    <property type="evidence" value="ECO:0007669"/>
    <property type="project" value="InterPro"/>
</dbReference>
<evidence type="ECO:0000313" key="6">
    <source>
        <dbReference type="Proteomes" id="UP001152523"/>
    </source>
</evidence>
<dbReference type="Pfam" id="PF15341">
    <property type="entry name" value="SLX9"/>
    <property type="match status" value="1"/>
</dbReference>
<dbReference type="AlphaFoldDB" id="A0AAV0GBI4"/>
<keyword evidence="3" id="KW-0539">Nucleus</keyword>
<evidence type="ECO:0000256" key="3">
    <source>
        <dbReference type="ARBA" id="ARBA00023242"/>
    </source>
</evidence>
<gene>
    <name evidence="5" type="ORF">CEPIT_LOCUS41579</name>
</gene>
<reference evidence="5" key="1">
    <citation type="submission" date="2022-07" db="EMBL/GenBank/DDBJ databases">
        <authorList>
            <person name="Macas J."/>
            <person name="Novak P."/>
            <person name="Neumann P."/>
        </authorList>
    </citation>
    <scope>NUCLEOTIDE SEQUENCE</scope>
</reference>
<dbReference type="GO" id="GO:0030688">
    <property type="term" value="C:preribosome, small subunit precursor"/>
    <property type="evidence" value="ECO:0007669"/>
    <property type="project" value="InterPro"/>
</dbReference>
<dbReference type="GO" id="GO:0000462">
    <property type="term" value="P:maturation of SSU-rRNA from tricistronic rRNA transcript (SSU-rRNA, 5.8S rRNA, LSU-rRNA)"/>
    <property type="evidence" value="ECO:0007669"/>
    <property type="project" value="InterPro"/>
</dbReference>
<name>A0AAV0GBI4_9ASTE</name>
<evidence type="ECO:0008006" key="7">
    <source>
        <dbReference type="Google" id="ProtNLM"/>
    </source>
</evidence>
<sequence>MGKARPREDGSTRADRKFEKKVQFYTKVKETVASLSAQKSITKKSKAQRKKKKLQAYDLSSLSEFLPDLEAPKQPPKRTELKLNCKNRQKLVVKEGNQLQAVIKHPAFQSNPMQAIFQHLQSMLPPEDKKPKQGIIKKRSSNGKKKKTKPQLMET</sequence>
<comment type="caution">
    <text evidence="5">The sequence shown here is derived from an EMBL/GenBank/DDBJ whole genome shotgun (WGS) entry which is preliminary data.</text>
</comment>
<evidence type="ECO:0000256" key="4">
    <source>
        <dbReference type="SAM" id="MobiDB-lite"/>
    </source>
</evidence>
<dbReference type="PANTHER" id="PTHR31109:SF2">
    <property type="entry name" value="RIBOSOME BIOGENESIS PROTEIN SLX9 HOMOLOG"/>
    <property type="match status" value="1"/>
</dbReference>
<dbReference type="GO" id="GO:0005730">
    <property type="term" value="C:nucleolus"/>
    <property type="evidence" value="ECO:0007669"/>
    <property type="project" value="UniProtKB-SubCell"/>
</dbReference>
<dbReference type="Proteomes" id="UP001152523">
    <property type="component" value="Unassembled WGS sequence"/>
</dbReference>
<feature type="compositionally biased region" description="Basic residues" evidence="4">
    <location>
        <begin position="135"/>
        <end position="149"/>
    </location>
</feature>
<feature type="region of interest" description="Disordered" evidence="4">
    <location>
        <begin position="122"/>
        <end position="155"/>
    </location>
</feature>
<evidence type="ECO:0000256" key="2">
    <source>
        <dbReference type="ARBA" id="ARBA00011022"/>
    </source>
</evidence>
<dbReference type="PANTHER" id="PTHR31109">
    <property type="entry name" value="PROTEIN FAM207A"/>
    <property type="match status" value="1"/>
</dbReference>
<dbReference type="EMBL" id="CAMAPF010001068">
    <property type="protein sequence ID" value="CAH9144619.1"/>
    <property type="molecule type" value="Genomic_DNA"/>
</dbReference>
<accession>A0AAV0GBI4</accession>
<dbReference type="InterPro" id="IPR028160">
    <property type="entry name" value="Slx9-like"/>
</dbReference>
<protein>
    <recommendedName>
        <fullName evidence="7">Ribosome biogenesis protein slx9-like</fullName>
    </recommendedName>
</protein>
<organism evidence="5 6">
    <name type="scientific">Cuscuta epithymum</name>
    <dbReference type="NCBI Taxonomy" id="186058"/>
    <lineage>
        <taxon>Eukaryota</taxon>
        <taxon>Viridiplantae</taxon>
        <taxon>Streptophyta</taxon>
        <taxon>Embryophyta</taxon>
        <taxon>Tracheophyta</taxon>
        <taxon>Spermatophyta</taxon>
        <taxon>Magnoliopsida</taxon>
        <taxon>eudicotyledons</taxon>
        <taxon>Gunneridae</taxon>
        <taxon>Pentapetalae</taxon>
        <taxon>asterids</taxon>
        <taxon>lamiids</taxon>
        <taxon>Solanales</taxon>
        <taxon>Convolvulaceae</taxon>
        <taxon>Cuscuteae</taxon>
        <taxon>Cuscuta</taxon>
        <taxon>Cuscuta subgen. Cuscuta</taxon>
    </lineage>
</organism>
<comment type="similarity">
    <text evidence="2">Belongs to the SLX9 family.</text>
</comment>
<evidence type="ECO:0000313" key="5">
    <source>
        <dbReference type="EMBL" id="CAH9144619.1"/>
    </source>
</evidence>
<comment type="subcellular location">
    <subcellularLocation>
        <location evidence="1">Nucleus</location>
        <location evidence="1">Nucleolus</location>
    </subcellularLocation>
</comment>
<proteinExistence type="inferred from homology"/>
<evidence type="ECO:0000256" key="1">
    <source>
        <dbReference type="ARBA" id="ARBA00004604"/>
    </source>
</evidence>
<keyword evidence="6" id="KW-1185">Reference proteome</keyword>